<dbReference type="Proteomes" id="UP000694864">
    <property type="component" value="Chromosome 17"/>
</dbReference>
<evidence type="ECO:0000256" key="1">
    <source>
        <dbReference type="SAM" id="MobiDB-lite"/>
    </source>
</evidence>
<organism evidence="3 4">
    <name type="scientific">Camelina sativa</name>
    <name type="common">False flax</name>
    <name type="synonym">Myagrum sativum</name>
    <dbReference type="NCBI Taxonomy" id="90675"/>
    <lineage>
        <taxon>Eukaryota</taxon>
        <taxon>Viridiplantae</taxon>
        <taxon>Streptophyta</taxon>
        <taxon>Embryophyta</taxon>
        <taxon>Tracheophyta</taxon>
        <taxon>Spermatophyta</taxon>
        <taxon>Magnoliopsida</taxon>
        <taxon>eudicotyledons</taxon>
        <taxon>Gunneridae</taxon>
        <taxon>Pentapetalae</taxon>
        <taxon>rosids</taxon>
        <taxon>malvids</taxon>
        <taxon>Brassicales</taxon>
        <taxon>Brassicaceae</taxon>
        <taxon>Camelineae</taxon>
        <taxon>Camelina</taxon>
    </lineage>
</organism>
<dbReference type="Pfam" id="PF02713">
    <property type="entry name" value="DUF220"/>
    <property type="match status" value="1"/>
</dbReference>
<keyword evidence="3" id="KW-1185">Reference proteome</keyword>
<reference evidence="4" key="2">
    <citation type="submission" date="2025-08" db="UniProtKB">
        <authorList>
            <consortium name="RefSeq"/>
        </authorList>
    </citation>
    <scope>IDENTIFICATION</scope>
    <source>
        <tissue evidence="4">Leaf</tissue>
    </source>
</reference>
<evidence type="ECO:0000259" key="2">
    <source>
        <dbReference type="Pfam" id="PF02713"/>
    </source>
</evidence>
<name>A0ABM0WXP9_CAMSA</name>
<proteinExistence type="predicted"/>
<dbReference type="RefSeq" id="XP_010477654.1">
    <property type="nucleotide sequence ID" value="XM_010479352.2"/>
</dbReference>
<dbReference type="PANTHER" id="PTHR31385:SF6">
    <property type="entry name" value="DUF220 DOMAIN-CONTAINING PROTEIN-RELATED"/>
    <property type="match status" value="1"/>
</dbReference>
<feature type="region of interest" description="Disordered" evidence="1">
    <location>
        <begin position="1"/>
        <end position="46"/>
    </location>
</feature>
<reference evidence="3" key="1">
    <citation type="journal article" date="2014" name="Nat. Commun.">
        <title>The emerging biofuel crop Camelina sativa retains a highly undifferentiated hexaploid genome structure.</title>
        <authorList>
            <person name="Kagale S."/>
            <person name="Koh C."/>
            <person name="Nixon J."/>
            <person name="Bollina V."/>
            <person name="Clarke W.E."/>
            <person name="Tuteja R."/>
            <person name="Spillane C."/>
            <person name="Robinson S.J."/>
            <person name="Links M.G."/>
            <person name="Clarke C."/>
            <person name="Higgins E.E."/>
            <person name="Huebert T."/>
            <person name="Sharpe A.G."/>
            <person name="Parkin I.A."/>
        </authorList>
    </citation>
    <scope>NUCLEOTIDE SEQUENCE [LARGE SCALE GENOMIC DNA]</scope>
    <source>
        <strain evidence="3">cv. DH55</strain>
    </source>
</reference>
<feature type="domain" description="DUF220" evidence="2">
    <location>
        <begin position="145"/>
        <end position="217"/>
    </location>
</feature>
<evidence type="ECO:0000313" key="4">
    <source>
        <dbReference type="RefSeq" id="XP_010477654.1"/>
    </source>
</evidence>
<accession>A0ABM0WXP9</accession>
<evidence type="ECO:0000313" key="3">
    <source>
        <dbReference type="Proteomes" id="UP000694864"/>
    </source>
</evidence>
<feature type="compositionally biased region" description="Basic and acidic residues" evidence="1">
    <location>
        <begin position="19"/>
        <end position="28"/>
    </location>
</feature>
<sequence length="267" mass="31187">MSIYPRFGGLINQNIEQPPKGESERSENVESNSESEMDTNSTEDEEIKQLNLWSNAEKKHPWYDPPPKVKVTMKRGICHMNIELTLGVPPDGAYELFINPTNIPFFVIDKFRRQLLENKSRKVLKKDGQIVKVEKAVAWDFFWWSGALPISLIVDENKKDRKAKYKKQKMMFMKVFEGSWKIEPLYVDAARLCKQMKPKNQEEYKKCSGGQGKIASKVTMDQYFQPYFPFNIPPLSSYIREITIKTTKTLLKMLQERATILREMPYS</sequence>
<dbReference type="PANTHER" id="PTHR31385">
    <property type="entry name" value="PUTATIVE (DUF220)-RELATED"/>
    <property type="match status" value="1"/>
</dbReference>
<dbReference type="GeneID" id="104756725"/>
<feature type="compositionally biased region" description="Acidic residues" evidence="1">
    <location>
        <begin position="33"/>
        <end position="46"/>
    </location>
</feature>
<dbReference type="InterPro" id="IPR003863">
    <property type="entry name" value="DUF220"/>
</dbReference>
<gene>
    <name evidence="4" type="primary">LOC104756725</name>
</gene>
<protein>
    <submittedName>
        <fullName evidence="4">Uncharacterized protein LOC104756725</fullName>
    </submittedName>
</protein>